<dbReference type="CDD" id="cd05574">
    <property type="entry name" value="STKc_phototropin_like"/>
    <property type="match status" value="1"/>
</dbReference>
<dbReference type="PROSITE" id="PS50011">
    <property type="entry name" value="PROTEIN_KINASE_DOM"/>
    <property type="match status" value="1"/>
</dbReference>
<keyword evidence="5" id="KW-0547">Nucleotide-binding</keyword>
<dbReference type="SUPFAM" id="SSF56112">
    <property type="entry name" value="Protein kinase-like (PK-like)"/>
    <property type="match status" value="1"/>
</dbReference>
<comment type="catalytic activity">
    <reaction evidence="8">
        <text>L-threonyl-[protein] + ATP = O-phospho-L-threonyl-[protein] + ADP + H(+)</text>
        <dbReference type="Rhea" id="RHEA:46608"/>
        <dbReference type="Rhea" id="RHEA-COMP:11060"/>
        <dbReference type="Rhea" id="RHEA-COMP:11605"/>
        <dbReference type="ChEBI" id="CHEBI:15378"/>
        <dbReference type="ChEBI" id="CHEBI:30013"/>
        <dbReference type="ChEBI" id="CHEBI:30616"/>
        <dbReference type="ChEBI" id="CHEBI:61977"/>
        <dbReference type="ChEBI" id="CHEBI:456216"/>
        <dbReference type="EC" id="2.7.11.1"/>
    </reaction>
</comment>
<dbReference type="FunFam" id="1.10.510.10:FF:000020">
    <property type="entry name" value="serine/threonine-protein kinase D6PK-like"/>
    <property type="match status" value="1"/>
</dbReference>
<dbReference type="FunFam" id="1.10.510.10:FF:000028">
    <property type="entry name" value="serine/threonine-protein kinase D6PK-like"/>
    <property type="match status" value="1"/>
</dbReference>
<keyword evidence="6" id="KW-0418">Kinase</keyword>
<dbReference type="EMBL" id="JAVXUP010000038">
    <property type="protein sequence ID" value="KAK3041250.1"/>
    <property type="molecule type" value="Genomic_DNA"/>
</dbReference>
<keyword evidence="7" id="KW-0067">ATP-binding</keyword>
<dbReference type="GO" id="GO:0004674">
    <property type="term" value="F:protein serine/threonine kinase activity"/>
    <property type="evidence" value="ECO:0007669"/>
    <property type="project" value="UniProtKB-KW"/>
</dbReference>
<keyword evidence="3" id="KW-0723">Serine/threonine-protein kinase</keyword>
<dbReference type="Gene3D" id="3.30.200.20">
    <property type="entry name" value="Phosphorylase Kinase, domain 1"/>
    <property type="match status" value="1"/>
</dbReference>
<evidence type="ECO:0000256" key="4">
    <source>
        <dbReference type="ARBA" id="ARBA00022679"/>
    </source>
</evidence>
<sequence length="1002" mass="110580">MMGMSHGTSEIVKFAKELDHVSHSSKIAGNDNMVKHGQKYTIEDDINRLFEAIDIRSSRGVGSQVTGDYLHKKSMKRPIRVGSSQASGIGISECVSLKQALRGLCISQASEMAATKRLCKPSGLLAVSEAEAIKRLYRSVVVEATASCNPLNEGKLNLVEISLVAEQSEPSLSEKIDEFQEVQKMEPLNQSAISSTPLACGLTGKTKTGRTLTQADTAPPSSVVGSDFSYVDLGQREKLSLAHSSSAICGSNKLLRVDEIFPASVEVLVESVAQDKEQRDKFHSAATLSSSKTGCVAVKSASGSARLFQPVFRKRNFVEKKTGQDSASANSTSSQCYGRVDSDLAPSIGKMVCRTPNRYLNRGGKQKEKEYPASSGSDVGNEAILRSVDSTIDKLDCTSKLSSSKRVVVRKAIECSRSREKGEFSQSSKSSAGEYSSSTSYSEESILSGYSRSGSRPHMSKDLRWEAINGVQKQHGSLGLRHFKLLKKLGGGDIGTVYLAELTGTNCLFALKVMDNEFLAVRKKMPRAQTEREILQMLDHPFLPTLFAHFKTERYSCLIMEYCPGGDLHVLRQRQPSKSFSEQAARFYVAEVLLALEYLHMLGVVYRDLKPENILVREDGHIMLSDFDLSLKCAANSALLKPSSPIVEPTKRVSSPCSENSCIEPFCLHPSWQVPCFTPRFPSIGAKTRKVKADLVAQVRPLPQLVVEPTTARSNSYVGTHEYLAPEIIKGEGHGSPVDWWTFGIFLYELLYGKTPFKGAGNEDTLTNVASQCLVFPESPIVSSHARDLIRRLLKKEPNNRLGSVKGAADIKQHPFFEGLNWALIRCAKPPELPKICDLGSFASDLSSLIKDNNDECQKEPKSTGEHLEFEIVHAVWKIGSNLRSNIYIILNPKTEYRHWLNYIGSRAWWQYSWCQVLLHRDCVCEPCPEPNSDKRRMRALYSPAKLSVDAPKVRSSAPWTALLYNVLILPICCAGCGPAAQLPVWVADPRHARYRTFCAAT</sequence>
<dbReference type="Pfam" id="PF00069">
    <property type="entry name" value="Pkinase"/>
    <property type="match status" value="2"/>
</dbReference>
<protein>
    <recommendedName>
        <fullName evidence="2">non-specific serine/threonine protein kinase</fullName>
        <ecNumber evidence="2">2.7.11.1</ecNumber>
    </recommendedName>
</protein>
<evidence type="ECO:0000259" key="11">
    <source>
        <dbReference type="PROSITE" id="PS50011"/>
    </source>
</evidence>
<evidence type="ECO:0000256" key="2">
    <source>
        <dbReference type="ARBA" id="ARBA00012513"/>
    </source>
</evidence>
<dbReference type="GO" id="GO:0005524">
    <property type="term" value="F:ATP binding"/>
    <property type="evidence" value="ECO:0007669"/>
    <property type="project" value="UniProtKB-KW"/>
</dbReference>
<dbReference type="Proteomes" id="UP001188597">
    <property type="component" value="Unassembled WGS sequence"/>
</dbReference>
<dbReference type="PROSITE" id="PS00108">
    <property type="entry name" value="PROTEIN_KINASE_ST"/>
    <property type="match status" value="1"/>
</dbReference>
<gene>
    <name evidence="12" type="ORF">RJ639_001533</name>
</gene>
<dbReference type="FunFam" id="3.30.200.20:FF:000032">
    <property type="entry name" value="Serine/threonine-protein kinase D6PK-like"/>
    <property type="match status" value="1"/>
</dbReference>
<evidence type="ECO:0000256" key="10">
    <source>
        <dbReference type="SAM" id="MobiDB-lite"/>
    </source>
</evidence>
<dbReference type="InterPro" id="IPR011009">
    <property type="entry name" value="Kinase-like_dom_sf"/>
</dbReference>
<evidence type="ECO:0000256" key="5">
    <source>
        <dbReference type="ARBA" id="ARBA00022741"/>
    </source>
</evidence>
<feature type="domain" description="Protein kinase" evidence="11">
    <location>
        <begin position="483"/>
        <end position="817"/>
    </location>
</feature>
<dbReference type="AlphaFoldDB" id="A0AA89BGB4"/>
<evidence type="ECO:0000313" key="12">
    <source>
        <dbReference type="EMBL" id="KAK3041250.1"/>
    </source>
</evidence>
<evidence type="ECO:0000256" key="6">
    <source>
        <dbReference type="ARBA" id="ARBA00022777"/>
    </source>
</evidence>
<evidence type="ECO:0000256" key="8">
    <source>
        <dbReference type="ARBA" id="ARBA00047899"/>
    </source>
</evidence>
<accession>A0AA89BGB4</accession>
<dbReference type="PANTHER" id="PTHR45637">
    <property type="entry name" value="FLIPPASE KINASE 1-RELATED"/>
    <property type="match status" value="1"/>
</dbReference>
<dbReference type="SMART" id="SM00220">
    <property type="entry name" value="S_TKc"/>
    <property type="match status" value="1"/>
</dbReference>
<evidence type="ECO:0000313" key="13">
    <source>
        <dbReference type="Proteomes" id="UP001188597"/>
    </source>
</evidence>
<evidence type="ECO:0000256" key="1">
    <source>
        <dbReference type="ARBA" id="ARBA00009903"/>
    </source>
</evidence>
<dbReference type="InterPro" id="IPR008271">
    <property type="entry name" value="Ser/Thr_kinase_AS"/>
</dbReference>
<name>A0AA89BGB4_9ASTE</name>
<feature type="region of interest" description="Disordered" evidence="10">
    <location>
        <begin position="357"/>
        <end position="379"/>
    </location>
</feature>
<dbReference type="InterPro" id="IPR000719">
    <property type="entry name" value="Prot_kinase_dom"/>
</dbReference>
<comment type="catalytic activity">
    <reaction evidence="9">
        <text>L-seryl-[protein] + ATP = O-phospho-L-seryl-[protein] + ADP + H(+)</text>
        <dbReference type="Rhea" id="RHEA:17989"/>
        <dbReference type="Rhea" id="RHEA-COMP:9863"/>
        <dbReference type="Rhea" id="RHEA-COMP:11604"/>
        <dbReference type="ChEBI" id="CHEBI:15378"/>
        <dbReference type="ChEBI" id="CHEBI:29999"/>
        <dbReference type="ChEBI" id="CHEBI:30616"/>
        <dbReference type="ChEBI" id="CHEBI:83421"/>
        <dbReference type="ChEBI" id="CHEBI:456216"/>
        <dbReference type="EC" id="2.7.11.1"/>
    </reaction>
</comment>
<evidence type="ECO:0000256" key="9">
    <source>
        <dbReference type="ARBA" id="ARBA00048679"/>
    </source>
</evidence>
<reference evidence="12" key="1">
    <citation type="submission" date="2022-12" db="EMBL/GenBank/DDBJ databases">
        <title>Draft genome assemblies for two species of Escallonia (Escalloniales).</title>
        <authorList>
            <person name="Chanderbali A."/>
            <person name="Dervinis C."/>
            <person name="Anghel I."/>
            <person name="Soltis D."/>
            <person name="Soltis P."/>
            <person name="Zapata F."/>
        </authorList>
    </citation>
    <scope>NUCLEOTIDE SEQUENCE</scope>
    <source>
        <strain evidence="12">UCBG64.0493</strain>
        <tissue evidence="12">Leaf</tissue>
    </source>
</reference>
<evidence type="ECO:0000256" key="3">
    <source>
        <dbReference type="ARBA" id="ARBA00022527"/>
    </source>
</evidence>
<organism evidence="12 13">
    <name type="scientific">Escallonia herrerae</name>
    <dbReference type="NCBI Taxonomy" id="1293975"/>
    <lineage>
        <taxon>Eukaryota</taxon>
        <taxon>Viridiplantae</taxon>
        <taxon>Streptophyta</taxon>
        <taxon>Embryophyta</taxon>
        <taxon>Tracheophyta</taxon>
        <taxon>Spermatophyta</taxon>
        <taxon>Magnoliopsida</taxon>
        <taxon>eudicotyledons</taxon>
        <taxon>Gunneridae</taxon>
        <taxon>Pentapetalae</taxon>
        <taxon>asterids</taxon>
        <taxon>campanulids</taxon>
        <taxon>Escalloniales</taxon>
        <taxon>Escalloniaceae</taxon>
        <taxon>Escallonia</taxon>
    </lineage>
</organism>
<dbReference type="EC" id="2.7.11.1" evidence="2"/>
<keyword evidence="13" id="KW-1185">Reference proteome</keyword>
<dbReference type="Gene3D" id="1.10.510.10">
    <property type="entry name" value="Transferase(Phosphotransferase) domain 1"/>
    <property type="match status" value="1"/>
</dbReference>
<comment type="similarity">
    <text evidence="1">Belongs to the protein kinase superfamily. AGC Ser/Thr protein kinase family.</text>
</comment>
<comment type="caution">
    <text evidence="12">The sequence shown here is derived from an EMBL/GenBank/DDBJ whole genome shotgun (WGS) entry which is preliminary data.</text>
</comment>
<keyword evidence="4" id="KW-0808">Transferase</keyword>
<proteinExistence type="inferred from homology"/>
<evidence type="ECO:0000256" key="7">
    <source>
        <dbReference type="ARBA" id="ARBA00022840"/>
    </source>
</evidence>